<keyword evidence="1" id="KW-0812">Transmembrane</keyword>
<reference evidence="2 3" key="1">
    <citation type="submission" date="2013-06" db="EMBL/GenBank/DDBJ databases">
        <authorList>
            <person name="Weinstock G."/>
            <person name="Sodergren E."/>
            <person name="Lobos E.A."/>
            <person name="Fulton L."/>
            <person name="Fulton R."/>
            <person name="Courtney L."/>
            <person name="Fronick C."/>
            <person name="O'Laughlin M."/>
            <person name="Godfrey J."/>
            <person name="Wilson R.M."/>
            <person name="Miner T."/>
            <person name="Farmer C."/>
            <person name="Delehaunty K."/>
            <person name="Cordes M."/>
            <person name="Minx P."/>
            <person name="Tomlinson C."/>
            <person name="Chen J."/>
            <person name="Wollam A."/>
            <person name="Pepin K.H."/>
            <person name="Bhonagiri V."/>
            <person name="Zhang X."/>
            <person name="Warren W."/>
            <person name="Mitreva M."/>
            <person name="Mardis E.R."/>
            <person name="Wilson R.K."/>
        </authorList>
    </citation>
    <scope>NUCLEOTIDE SEQUENCE [LARGE SCALE GENOMIC DNA]</scope>
    <source>
        <strain evidence="2 3">ATCC 29426</strain>
    </source>
</reference>
<keyword evidence="1" id="KW-0472">Membrane</keyword>
<sequence length="49" mass="5929">MPQKVENNVILWVVFDFFYVSLLSLYDKIIRSNIERILTIKENKEQPML</sequence>
<evidence type="ECO:0000256" key="1">
    <source>
        <dbReference type="SAM" id="Phobius"/>
    </source>
</evidence>
<dbReference type="Proteomes" id="UP000016660">
    <property type="component" value="Unassembled WGS sequence"/>
</dbReference>
<accession>A0ABP2Y8M0</accession>
<comment type="caution">
    <text evidence="2">The sequence shown here is derived from an EMBL/GenBank/DDBJ whole genome shotgun (WGS) entry which is preliminary data.</text>
</comment>
<keyword evidence="1" id="KW-1133">Transmembrane helix</keyword>
<gene>
    <name evidence="2" type="ORF">HMPREF0653_00922</name>
</gene>
<feature type="transmembrane region" description="Helical" evidence="1">
    <location>
        <begin position="6"/>
        <end position="26"/>
    </location>
</feature>
<organism evidence="2 3">
    <name type="scientific">Prevotella disiens JCM 6334 = ATCC 29426</name>
    <dbReference type="NCBI Taxonomy" id="1235811"/>
    <lineage>
        <taxon>Bacteria</taxon>
        <taxon>Pseudomonadati</taxon>
        <taxon>Bacteroidota</taxon>
        <taxon>Bacteroidia</taxon>
        <taxon>Bacteroidales</taxon>
        <taxon>Prevotellaceae</taxon>
        <taxon>Prevotella</taxon>
    </lineage>
</organism>
<dbReference type="EMBL" id="AWUY01000066">
    <property type="protein sequence ID" value="ERJ78700.1"/>
    <property type="molecule type" value="Genomic_DNA"/>
</dbReference>
<keyword evidence="3" id="KW-1185">Reference proteome</keyword>
<evidence type="ECO:0000313" key="3">
    <source>
        <dbReference type="Proteomes" id="UP000016660"/>
    </source>
</evidence>
<proteinExistence type="predicted"/>
<evidence type="ECO:0000313" key="2">
    <source>
        <dbReference type="EMBL" id="ERJ78700.1"/>
    </source>
</evidence>
<name>A0ABP2Y8M0_9BACT</name>
<protein>
    <submittedName>
        <fullName evidence="2">Uncharacterized protein</fullName>
    </submittedName>
</protein>